<evidence type="ECO:0000313" key="3">
    <source>
        <dbReference type="Proteomes" id="UP000789423"/>
    </source>
</evidence>
<accession>A0ABM8Y549</accession>
<dbReference type="Proteomes" id="UP000789423">
    <property type="component" value="Unassembled WGS sequence"/>
</dbReference>
<feature type="chain" id="PRO_5046764990" description="YhcN/YlaJ family sporulation lipoprotein" evidence="1">
    <location>
        <begin position="22"/>
        <end position="173"/>
    </location>
</feature>
<dbReference type="NCBIfam" id="TIGR02898">
    <property type="entry name" value="spore_YhcN_YlaJ"/>
    <property type="match status" value="1"/>
</dbReference>
<gene>
    <name evidence="2" type="ORF">BACCIP111899_00010</name>
</gene>
<dbReference type="Pfam" id="PF09580">
    <property type="entry name" value="Spore_YhcN_YlaJ"/>
    <property type="match status" value="1"/>
</dbReference>
<dbReference type="PROSITE" id="PS51257">
    <property type="entry name" value="PROKAR_LIPOPROTEIN"/>
    <property type="match status" value="1"/>
</dbReference>
<name>A0ABM8Y549_9BACI</name>
<feature type="signal peptide" evidence="1">
    <location>
        <begin position="1"/>
        <end position="21"/>
    </location>
</feature>
<evidence type="ECO:0000256" key="1">
    <source>
        <dbReference type="SAM" id="SignalP"/>
    </source>
</evidence>
<dbReference type="InterPro" id="IPR019076">
    <property type="entry name" value="Spore_lipoprot_YhcN/YlaJ-like"/>
</dbReference>
<keyword evidence="1" id="KW-0732">Signal</keyword>
<keyword evidence="3" id="KW-1185">Reference proteome</keyword>
<reference evidence="2 3" key="1">
    <citation type="submission" date="2021-10" db="EMBL/GenBank/DDBJ databases">
        <authorList>
            <person name="Criscuolo A."/>
        </authorList>
    </citation>
    <scope>NUCLEOTIDE SEQUENCE [LARGE SCALE GENOMIC DNA]</scope>
    <source>
        <strain evidence="3">CIP 111899</strain>
    </source>
</reference>
<dbReference type="EMBL" id="CAKJTI010000001">
    <property type="protein sequence ID" value="CAG9610838.1"/>
    <property type="molecule type" value="Genomic_DNA"/>
</dbReference>
<proteinExistence type="predicted"/>
<evidence type="ECO:0000313" key="2">
    <source>
        <dbReference type="EMBL" id="CAG9610838.1"/>
    </source>
</evidence>
<dbReference type="InterPro" id="IPR014247">
    <property type="entry name" value="Spore_lipoprot_YhcN/YlaJ"/>
</dbReference>
<protein>
    <recommendedName>
        <fullName evidence="4">YhcN/YlaJ family sporulation lipoprotein</fullName>
    </recommendedName>
</protein>
<sequence>MKKINILVVFFLSIISLFGCAGNQKEKALNNRKDNAMQNVRYEGSNVGARDNRNNRINDNNQPRLEVANKAADRIAELDEVDQANVIVTNNNAYVAVVLKNGVQGNITDQLEKKIADQVRATDPDIRNVFVSSNPDFANRMRDYAEKIKRGEPVEGLVEEFNEAVKRVFPTAR</sequence>
<organism evidence="2 3">
    <name type="scientific">Bacillus rhizoplanae</name>
    <dbReference type="NCBI Taxonomy" id="2880966"/>
    <lineage>
        <taxon>Bacteria</taxon>
        <taxon>Bacillati</taxon>
        <taxon>Bacillota</taxon>
        <taxon>Bacilli</taxon>
        <taxon>Bacillales</taxon>
        <taxon>Bacillaceae</taxon>
        <taxon>Bacillus</taxon>
    </lineage>
</organism>
<evidence type="ECO:0008006" key="4">
    <source>
        <dbReference type="Google" id="ProtNLM"/>
    </source>
</evidence>
<dbReference type="RefSeq" id="WP_230573207.1">
    <property type="nucleotide sequence ID" value="NZ_CAKJTI010000001.1"/>
</dbReference>
<comment type="caution">
    <text evidence="2">The sequence shown here is derived from an EMBL/GenBank/DDBJ whole genome shotgun (WGS) entry which is preliminary data.</text>
</comment>